<proteinExistence type="predicted"/>
<evidence type="ECO:0000313" key="2">
    <source>
        <dbReference type="EMBL" id="GLC32555.1"/>
    </source>
</evidence>
<name>A0ABQ5NBI2_9CLOT</name>
<feature type="domain" description="DUF3806" evidence="1">
    <location>
        <begin position="73"/>
        <end position="131"/>
    </location>
</feature>
<evidence type="ECO:0000259" key="1">
    <source>
        <dbReference type="Pfam" id="PF12713"/>
    </source>
</evidence>
<sequence>MGIFDIFKKKKPSLKSDIVRAYEWISTALKSSGYNADFSIESLREIDRFFDEHTENGQAKVGGLLAESLGMRLFALGSYVGEVLRRQYGGEWKTDDNDPKGEINIAVNLGNGTVVWPVQRVMKRFENGSEDGIYVYGIACK</sequence>
<accession>A0ABQ5NBI2</accession>
<keyword evidence="3" id="KW-1185">Reference proteome</keyword>
<gene>
    <name evidence="2" type="ORF">bsdE14_39650</name>
</gene>
<evidence type="ECO:0000313" key="3">
    <source>
        <dbReference type="Proteomes" id="UP001208567"/>
    </source>
</evidence>
<protein>
    <recommendedName>
        <fullName evidence="1">DUF3806 domain-containing protein</fullName>
    </recommendedName>
</protein>
<dbReference type="InterPro" id="IPR024266">
    <property type="entry name" value="DUF3806"/>
</dbReference>
<dbReference type="RefSeq" id="WP_264851864.1">
    <property type="nucleotide sequence ID" value="NZ_BRXR01000001.1"/>
</dbReference>
<organism evidence="2 3">
    <name type="scientific">Clostridium omnivorum</name>
    <dbReference type="NCBI Taxonomy" id="1604902"/>
    <lineage>
        <taxon>Bacteria</taxon>
        <taxon>Bacillati</taxon>
        <taxon>Bacillota</taxon>
        <taxon>Clostridia</taxon>
        <taxon>Eubacteriales</taxon>
        <taxon>Clostridiaceae</taxon>
        <taxon>Clostridium</taxon>
    </lineage>
</organism>
<reference evidence="2 3" key="1">
    <citation type="journal article" date="2024" name="Int. J. Syst. Evol. Microbiol.">
        <title>Clostridium omnivorum sp. nov., isolated from anoxic soil under the treatment of reductive soil disinfestation.</title>
        <authorList>
            <person name="Ueki A."/>
            <person name="Tonouchi A."/>
            <person name="Kaku N."/>
            <person name="Honma S."/>
            <person name="Ueki K."/>
        </authorList>
    </citation>
    <scope>NUCLEOTIDE SEQUENCE [LARGE SCALE GENOMIC DNA]</scope>
    <source>
        <strain evidence="2 3">E14</strain>
    </source>
</reference>
<dbReference type="EMBL" id="BRXR01000001">
    <property type="protein sequence ID" value="GLC32555.1"/>
    <property type="molecule type" value="Genomic_DNA"/>
</dbReference>
<dbReference type="Pfam" id="PF12713">
    <property type="entry name" value="DUF3806"/>
    <property type="match status" value="1"/>
</dbReference>
<comment type="caution">
    <text evidence="2">The sequence shown here is derived from an EMBL/GenBank/DDBJ whole genome shotgun (WGS) entry which is preliminary data.</text>
</comment>
<dbReference type="Proteomes" id="UP001208567">
    <property type="component" value="Unassembled WGS sequence"/>
</dbReference>